<protein>
    <submittedName>
        <fullName evidence="1">(Mediterranean fruit fly) hypothetical protein</fullName>
    </submittedName>
</protein>
<name>A0A811UL24_CERCA</name>
<sequence>MFDKLYTVVDGNCIYQGPVRELIPFLEGQDLVCPSYHNPADFCKSLTKSKLWNNEACSKIASNLKRFPAAISKLTASTMLSPPRTTCL</sequence>
<dbReference type="EMBL" id="CAJHJT010000012">
    <property type="protein sequence ID" value="CAD6998425.1"/>
    <property type="molecule type" value="Genomic_DNA"/>
</dbReference>
<dbReference type="AlphaFoldDB" id="A0A811UL24"/>
<accession>A0A811UL24</accession>
<gene>
    <name evidence="1" type="ORF">CCAP1982_LOCUS7025</name>
</gene>
<comment type="caution">
    <text evidence="1">The sequence shown here is derived from an EMBL/GenBank/DDBJ whole genome shotgun (WGS) entry which is preliminary data.</text>
</comment>
<evidence type="ECO:0000313" key="1">
    <source>
        <dbReference type="EMBL" id="CAD6998425.1"/>
    </source>
</evidence>
<organism evidence="1 2">
    <name type="scientific">Ceratitis capitata</name>
    <name type="common">Mediterranean fruit fly</name>
    <name type="synonym">Tephritis capitata</name>
    <dbReference type="NCBI Taxonomy" id="7213"/>
    <lineage>
        <taxon>Eukaryota</taxon>
        <taxon>Metazoa</taxon>
        <taxon>Ecdysozoa</taxon>
        <taxon>Arthropoda</taxon>
        <taxon>Hexapoda</taxon>
        <taxon>Insecta</taxon>
        <taxon>Pterygota</taxon>
        <taxon>Neoptera</taxon>
        <taxon>Endopterygota</taxon>
        <taxon>Diptera</taxon>
        <taxon>Brachycera</taxon>
        <taxon>Muscomorpha</taxon>
        <taxon>Tephritoidea</taxon>
        <taxon>Tephritidae</taxon>
        <taxon>Ceratitis</taxon>
        <taxon>Ceratitis</taxon>
    </lineage>
</organism>
<dbReference type="Proteomes" id="UP000606786">
    <property type="component" value="Unassembled WGS sequence"/>
</dbReference>
<evidence type="ECO:0000313" key="2">
    <source>
        <dbReference type="Proteomes" id="UP000606786"/>
    </source>
</evidence>
<reference evidence="1" key="1">
    <citation type="submission" date="2020-11" db="EMBL/GenBank/DDBJ databases">
        <authorList>
            <person name="Whitehead M."/>
        </authorList>
    </citation>
    <scope>NUCLEOTIDE SEQUENCE</scope>
    <source>
        <strain evidence="1">EGII</strain>
    </source>
</reference>
<keyword evidence="2" id="KW-1185">Reference proteome</keyword>
<proteinExistence type="predicted"/>